<accession>S4TEF9</accession>
<feature type="compositionally biased region" description="Basic residues" evidence="1">
    <location>
        <begin position="8"/>
        <end position="26"/>
    </location>
</feature>
<organism evidence="2">
    <name type="scientific">uncultured marine virus</name>
    <dbReference type="NCBI Taxonomy" id="186617"/>
    <lineage>
        <taxon>Viruses</taxon>
        <taxon>environmental samples</taxon>
    </lineage>
</organism>
<dbReference type="EMBL" id="JX904072">
    <property type="protein sequence ID" value="AGA18244.1"/>
    <property type="molecule type" value="Genomic_DNA"/>
</dbReference>
<proteinExistence type="predicted"/>
<feature type="region of interest" description="Disordered" evidence="1">
    <location>
        <begin position="1"/>
        <end position="27"/>
    </location>
</feature>
<evidence type="ECO:0000256" key="1">
    <source>
        <dbReference type="SAM" id="MobiDB-lite"/>
    </source>
</evidence>
<name>S4TEF9_9VIRU</name>
<reference evidence="2" key="1">
    <citation type="journal article" date="2013" name="ISME J.">
        <title>Previously unknown and highly divergent ssDNA viruses populate the oceans.</title>
        <authorList>
            <person name="Labonte J.M."/>
            <person name="Suttle C.A."/>
        </authorList>
    </citation>
    <scope>NUCLEOTIDE SEQUENCE</scope>
</reference>
<dbReference type="InterPro" id="IPR029053">
    <property type="entry name" value="Viral_coat"/>
</dbReference>
<dbReference type="Gene3D" id="2.60.120.20">
    <property type="match status" value="1"/>
</dbReference>
<sequence>MGVYAKSTRNKKFFKKRPRKGAKRSRPGYATKRDLYMLSKQVSNTREIKHAFANQIFDFGSYNAPNDTFTQTWRVVSLAIDGSGGFSIPQGVQDSQRIGNQIRVKKVMLKANFIPVPVTGENVIPRPQIIKVYFGYVKSQVGVARGELPSAALDFFKVAGTNAPPQGDVRDLNKTINNDLYTIVKKSKNIKVGNSAYFQGQGADQDFNNNDFNLFQSYSADLTKFYHKNQKFNEADAGSSNRGLYMYVTCVDANGTQSSSLPMQMSYEVCMTYTDA</sequence>
<evidence type="ECO:0000313" key="2">
    <source>
        <dbReference type="EMBL" id="AGA18244.1"/>
    </source>
</evidence>
<protein>
    <submittedName>
        <fullName evidence="2">Uncharacterized protein</fullName>
    </submittedName>
</protein>